<name>A0AAV5M0B2_9ROSI</name>
<gene>
    <name evidence="1" type="ORF">SLEP1_g49752</name>
</gene>
<dbReference type="Proteomes" id="UP001054252">
    <property type="component" value="Unassembled WGS sequence"/>
</dbReference>
<keyword evidence="2" id="KW-1185">Reference proteome</keyword>
<dbReference type="EMBL" id="BPVZ01000157">
    <property type="protein sequence ID" value="GKV42341.1"/>
    <property type="molecule type" value="Genomic_DNA"/>
</dbReference>
<dbReference type="PANTHER" id="PTHR36264:SF5">
    <property type="entry name" value="SET DOMAIN-CONTAINING PROTEIN"/>
    <property type="match status" value="1"/>
</dbReference>
<dbReference type="AlphaFoldDB" id="A0AAV5M0B2"/>
<accession>A0AAV5M0B2</accession>
<protein>
    <submittedName>
        <fullName evidence="1">Uncharacterized protein</fullName>
    </submittedName>
</protein>
<sequence>MKKTFYYNFLPTKAEEDAAAARNVPHLVTRTLVEIRDLDHRSIPVVDPNNPWLRIRKTITGGDVFIGKISLSEQEMLDLLRPCTLYKANSILAGERSCVLYDNTEAENRYHIYVERGPQNSYTLRCLDLMRHRNLVPGDEVGMFWDVNKDGFRFKILGRANGDGN</sequence>
<evidence type="ECO:0000313" key="1">
    <source>
        <dbReference type="EMBL" id="GKV42341.1"/>
    </source>
</evidence>
<dbReference type="PANTHER" id="PTHR36264">
    <property type="entry name" value="SET DOMAIN-CONTAINING PROTEIN"/>
    <property type="match status" value="1"/>
</dbReference>
<reference evidence="1 2" key="1">
    <citation type="journal article" date="2021" name="Commun. Biol.">
        <title>The genome of Shorea leprosula (Dipterocarpaceae) highlights the ecological relevance of drought in aseasonal tropical rainforests.</title>
        <authorList>
            <person name="Ng K.K.S."/>
            <person name="Kobayashi M.J."/>
            <person name="Fawcett J.A."/>
            <person name="Hatakeyama M."/>
            <person name="Paape T."/>
            <person name="Ng C.H."/>
            <person name="Ang C.C."/>
            <person name="Tnah L.H."/>
            <person name="Lee C.T."/>
            <person name="Nishiyama T."/>
            <person name="Sese J."/>
            <person name="O'Brien M.J."/>
            <person name="Copetti D."/>
            <person name="Mohd Noor M.I."/>
            <person name="Ong R.C."/>
            <person name="Putra M."/>
            <person name="Sireger I.Z."/>
            <person name="Indrioko S."/>
            <person name="Kosugi Y."/>
            <person name="Izuno A."/>
            <person name="Isagi Y."/>
            <person name="Lee S.L."/>
            <person name="Shimizu K.K."/>
        </authorList>
    </citation>
    <scope>NUCLEOTIDE SEQUENCE [LARGE SCALE GENOMIC DNA]</scope>
    <source>
        <strain evidence="1">214</strain>
    </source>
</reference>
<proteinExistence type="predicted"/>
<evidence type="ECO:0000313" key="2">
    <source>
        <dbReference type="Proteomes" id="UP001054252"/>
    </source>
</evidence>
<comment type="caution">
    <text evidence="1">The sequence shown here is derived from an EMBL/GenBank/DDBJ whole genome shotgun (WGS) entry which is preliminary data.</text>
</comment>
<organism evidence="1 2">
    <name type="scientific">Rubroshorea leprosula</name>
    <dbReference type="NCBI Taxonomy" id="152421"/>
    <lineage>
        <taxon>Eukaryota</taxon>
        <taxon>Viridiplantae</taxon>
        <taxon>Streptophyta</taxon>
        <taxon>Embryophyta</taxon>
        <taxon>Tracheophyta</taxon>
        <taxon>Spermatophyta</taxon>
        <taxon>Magnoliopsida</taxon>
        <taxon>eudicotyledons</taxon>
        <taxon>Gunneridae</taxon>
        <taxon>Pentapetalae</taxon>
        <taxon>rosids</taxon>
        <taxon>malvids</taxon>
        <taxon>Malvales</taxon>
        <taxon>Dipterocarpaceae</taxon>
        <taxon>Rubroshorea</taxon>
    </lineage>
</organism>